<organism evidence="2 3">
    <name type="scientific">Polymorphobacter multimanifer</name>
    <dbReference type="NCBI Taxonomy" id="1070431"/>
    <lineage>
        <taxon>Bacteria</taxon>
        <taxon>Pseudomonadati</taxon>
        <taxon>Pseudomonadota</taxon>
        <taxon>Alphaproteobacteria</taxon>
        <taxon>Sphingomonadales</taxon>
        <taxon>Sphingosinicellaceae</taxon>
        <taxon>Polymorphobacter</taxon>
    </lineage>
</organism>
<evidence type="ECO:0000256" key="1">
    <source>
        <dbReference type="SAM" id="MobiDB-lite"/>
    </source>
</evidence>
<dbReference type="Proteomes" id="UP000538147">
    <property type="component" value="Unassembled WGS sequence"/>
</dbReference>
<keyword evidence="3" id="KW-1185">Reference proteome</keyword>
<feature type="compositionally biased region" description="Polar residues" evidence="1">
    <location>
        <begin position="34"/>
        <end position="45"/>
    </location>
</feature>
<dbReference type="AlphaFoldDB" id="A0A841L7A6"/>
<evidence type="ECO:0000313" key="3">
    <source>
        <dbReference type="Proteomes" id="UP000538147"/>
    </source>
</evidence>
<dbReference type="EMBL" id="JACIIV010000017">
    <property type="protein sequence ID" value="MBB6228310.1"/>
    <property type="molecule type" value="Genomic_DNA"/>
</dbReference>
<sequence>MPYRFAREAVEARMIEQFHKGERVASHMRGSGNGRHTTTPDNMPSSHRRFADWTIERITRETEAIGPCAALLCEKILADRPHPEQGFRACLGIVRLVKSSGQPRVEAACSRALDIGARTYGSVKSILDKGLDRAADTGPATDRTSDWSVDHPNIRGPRYYH</sequence>
<feature type="region of interest" description="Disordered" evidence="1">
    <location>
        <begin position="24"/>
        <end position="47"/>
    </location>
</feature>
<name>A0A841L7A6_9SPHN</name>
<comment type="caution">
    <text evidence="2">The sequence shown here is derived from an EMBL/GenBank/DDBJ whole genome shotgun (WGS) entry which is preliminary data.</text>
</comment>
<protein>
    <submittedName>
        <fullName evidence="2">Transposase</fullName>
    </submittedName>
</protein>
<proteinExistence type="predicted"/>
<gene>
    <name evidence="2" type="ORF">FHS79_002495</name>
</gene>
<accession>A0A841L7A6</accession>
<evidence type="ECO:0000313" key="2">
    <source>
        <dbReference type="EMBL" id="MBB6228310.1"/>
    </source>
</evidence>
<reference evidence="2 3" key="1">
    <citation type="submission" date="2020-08" db="EMBL/GenBank/DDBJ databases">
        <title>Genomic Encyclopedia of Type Strains, Phase IV (KMG-IV): sequencing the most valuable type-strain genomes for metagenomic binning, comparative biology and taxonomic classification.</title>
        <authorList>
            <person name="Goeker M."/>
        </authorList>
    </citation>
    <scope>NUCLEOTIDE SEQUENCE [LARGE SCALE GENOMIC DNA]</scope>
    <source>
        <strain evidence="2 3">DSM 102189</strain>
    </source>
</reference>